<dbReference type="GO" id="GO:0102390">
    <property type="term" value="F:mycophenolic acid acyl-glucuronide esterase activity"/>
    <property type="evidence" value="ECO:0007669"/>
    <property type="project" value="UniProtKB-EC"/>
</dbReference>
<feature type="domain" description="AB hydrolase-1" evidence="12">
    <location>
        <begin position="50"/>
        <end position="241"/>
    </location>
</feature>
<comment type="function">
    <text evidence="9">Acts as an acyl-protein thioesterase that hydrolyzes fatty acids from acylated residues in proteins. Regulates the mitochondrial S-depalmitoylation of the nucleophilic active site residue of peroxiredoxin-5/PRDX5, a key antioxidant protein, therefore modulating mitochondrial antioxidant ability. Also catalyzes the deglucuronidation of mycophenolic acid acyl-glucuronide, an active metabolite of the immunosuppressant drug mycophenolate.</text>
</comment>
<organism evidence="13 14">
    <name type="scientific">Bartonella apis</name>
    <dbReference type="NCBI Taxonomy" id="1686310"/>
    <lineage>
        <taxon>Bacteria</taxon>
        <taxon>Pseudomonadati</taxon>
        <taxon>Pseudomonadota</taxon>
        <taxon>Alphaproteobacteria</taxon>
        <taxon>Hyphomicrobiales</taxon>
        <taxon>Bartonellaceae</taxon>
        <taxon>Bartonella</taxon>
    </lineage>
</organism>
<dbReference type="PANTHER" id="PTHR16138:SF7">
    <property type="entry name" value="PALMITOYL-PROTEIN THIOESTERASE ABHD10, MITOCHONDRIAL"/>
    <property type="match status" value="1"/>
</dbReference>
<evidence type="ECO:0000256" key="1">
    <source>
        <dbReference type="ARBA" id="ARBA00012423"/>
    </source>
</evidence>
<evidence type="ECO:0000256" key="9">
    <source>
        <dbReference type="ARBA" id="ARBA00046047"/>
    </source>
</evidence>
<evidence type="ECO:0000256" key="5">
    <source>
        <dbReference type="ARBA" id="ARBA00039314"/>
    </source>
</evidence>
<dbReference type="SUPFAM" id="SSF53474">
    <property type="entry name" value="alpha/beta-Hydrolases"/>
    <property type="match status" value="1"/>
</dbReference>
<evidence type="ECO:0000313" key="13">
    <source>
        <dbReference type="EMBL" id="OLY44428.1"/>
    </source>
</evidence>
<dbReference type="Pfam" id="PF12697">
    <property type="entry name" value="Abhydrolase_6"/>
    <property type="match status" value="1"/>
</dbReference>
<dbReference type="AlphaFoldDB" id="A0A1R0FC23"/>
<dbReference type="RefSeq" id="WP_075869562.1">
    <property type="nucleotide sequence ID" value="NZ_CALYQA010000002.1"/>
</dbReference>
<dbReference type="EC" id="3.1.2.22" evidence="1"/>
<evidence type="ECO:0000259" key="12">
    <source>
        <dbReference type="Pfam" id="PF12697"/>
    </source>
</evidence>
<dbReference type="OrthoDB" id="9813296at2"/>
<evidence type="ECO:0000256" key="4">
    <source>
        <dbReference type="ARBA" id="ARBA00039132"/>
    </source>
</evidence>
<evidence type="ECO:0000256" key="11">
    <source>
        <dbReference type="ARBA" id="ARBA00047972"/>
    </source>
</evidence>
<evidence type="ECO:0000256" key="10">
    <source>
        <dbReference type="ARBA" id="ARBA00047409"/>
    </source>
</evidence>
<dbReference type="InterPro" id="IPR052382">
    <property type="entry name" value="ABHD10_acyl-thioesterase"/>
</dbReference>
<sequence length="257" mass="29017">MENGDLEFLTVGHQKLAIRALKGSKHPGLMWLPGYRSHMMGGKALALNEFAKSNDYPFLRFDYSGTGESEGDFHQGSISKWLEESLILFEKFCQGPQIIAGSSMGGWIALRMAQILAKKNIPLAGLLLLAPAPDFTRDLVRPQMTDEQKKELDKQGFFEVPYEKDMDRVPFTKIFLDDGDKNLVMEGLIDINCPVRIIQGMADNEVPYQHTLELVEHLPFNNVTLTLVKDGEHHLSRPEDMAIILDGLKMLIENHDH</sequence>
<reference evidence="13 14" key="1">
    <citation type="submission" date="2016-12" db="EMBL/GenBank/DDBJ databases">
        <title>Comparative genomics of Bartonella apis.</title>
        <authorList>
            <person name="Engel P."/>
        </authorList>
    </citation>
    <scope>NUCLEOTIDE SEQUENCE [LARGE SCALE GENOMIC DNA]</scope>
    <source>
        <strain evidence="13 14">PEB0149</strain>
    </source>
</reference>
<comment type="caution">
    <text evidence="13">The sequence shown here is derived from an EMBL/GenBank/DDBJ whole genome shotgun (WGS) entry which is preliminary data.</text>
</comment>
<dbReference type="InterPro" id="IPR000073">
    <property type="entry name" value="AB_hydrolase_1"/>
</dbReference>
<protein>
    <recommendedName>
        <fullName evidence="5">Palmitoyl-protein thioesterase ABHD10, mitochondrial</fullName>
        <ecNumber evidence="4">3.1.1.93</ecNumber>
        <ecNumber evidence="1">3.1.2.22</ecNumber>
    </recommendedName>
    <alternativeName>
        <fullName evidence="7">Acyl-protein thioesterase ABHD10</fullName>
    </alternativeName>
    <alternativeName>
        <fullName evidence="8">Alpha/beta hydrolase domain-containing protein 10</fullName>
    </alternativeName>
    <alternativeName>
        <fullName evidence="6">Mycophenolic acid acyl-glucuronide esterase, mitochondrial</fullName>
    </alternativeName>
</protein>
<proteinExistence type="predicted"/>
<dbReference type="Proteomes" id="UP000187344">
    <property type="component" value="Unassembled WGS sequence"/>
</dbReference>
<dbReference type="InterPro" id="IPR029058">
    <property type="entry name" value="AB_hydrolase_fold"/>
</dbReference>
<dbReference type="GO" id="GO:0008474">
    <property type="term" value="F:palmitoyl-(protein) hydrolase activity"/>
    <property type="evidence" value="ECO:0007669"/>
    <property type="project" value="UniProtKB-EC"/>
</dbReference>
<accession>A0A1R0FC23</accession>
<dbReference type="PANTHER" id="PTHR16138">
    <property type="entry name" value="MYCOPHENOLIC ACID ACYL-GLUCURONIDE ESTERASE, MITOCHONDRIAL"/>
    <property type="match status" value="1"/>
</dbReference>
<gene>
    <name evidence="13" type="ORF">PEB0149_018970</name>
</gene>
<dbReference type="Gene3D" id="3.40.50.1820">
    <property type="entry name" value="alpha/beta hydrolase"/>
    <property type="match status" value="1"/>
</dbReference>
<name>A0A1R0FC23_9HYPH</name>
<evidence type="ECO:0000256" key="6">
    <source>
        <dbReference type="ARBA" id="ARBA00041520"/>
    </source>
</evidence>
<evidence type="ECO:0000256" key="8">
    <source>
        <dbReference type="ARBA" id="ARBA00042704"/>
    </source>
</evidence>
<dbReference type="EC" id="3.1.1.93" evidence="4"/>
<evidence type="ECO:0000256" key="3">
    <source>
        <dbReference type="ARBA" id="ARBA00022946"/>
    </source>
</evidence>
<evidence type="ECO:0000256" key="2">
    <source>
        <dbReference type="ARBA" id="ARBA00022801"/>
    </source>
</evidence>
<keyword evidence="3" id="KW-0809">Transit peptide</keyword>
<keyword evidence="2" id="KW-0378">Hydrolase</keyword>
<comment type="catalytic activity">
    <reaction evidence="10">
        <text>S-hexadecanoyl-L-cysteinyl-[protein] + H2O = L-cysteinyl-[protein] + hexadecanoate + H(+)</text>
        <dbReference type="Rhea" id="RHEA:19233"/>
        <dbReference type="Rhea" id="RHEA-COMP:10131"/>
        <dbReference type="Rhea" id="RHEA-COMP:11032"/>
        <dbReference type="ChEBI" id="CHEBI:7896"/>
        <dbReference type="ChEBI" id="CHEBI:15377"/>
        <dbReference type="ChEBI" id="CHEBI:15378"/>
        <dbReference type="ChEBI" id="CHEBI:29950"/>
        <dbReference type="ChEBI" id="CHEBI:74151"/>
        <dbReference type="EC" id="3.1.2.22"/>
    </reaction>
    <physiologicalReaction direction="left-to-right" evidence="10">
        <dbReference type="Rhea" id="RHEA:19234"/>
    </physiologicalReaction>
</comment>
<comment type="catalytic activity">
    <reaction evidence="11">
        <text>mycophenolic acid O-acyl-beta-D-glucuronide + H2O = mycophenolate + D-glucuronate + H(+)</text>
        <dbReference type="Rhea" id="RHEA:34179"/>
        <dbReference type="ChEBI" id="CHEBI:15377"/>
        <dbReference type="ChEBI" id="CHEBI:15378"/>
        <dbReference type="ChEBI" id="CHEBI:58720"/>
        <dbReference type="ChEBI" id="CHEBI:62932"/>
        <dbReference type="ChEBI" id="CHEBI:66982"/>
        <dbReference type="EC" id="3.1.1.93"/>
    </reaction>
    <physiologicalReaction direction="left-to-right" evidence="11">
        <dbReference type="Rhea" id="RHEA:34180"/>
    </physiologicalReaction>
</comment>
<evidence type="ECO:0000313" key="14">
    <source>
        <dbReference type="Proteomes" id="UP000187344"/>
    </source>
</evidence>
<dbReference type="EMBL" id="LXYT01000001">
    <property type="protein sequence ID" value="OLY44428.1"/>
    <property type="molecule type" value="Genomic_DNA"/>
</dbReference>
<keyword evidence="14" id="KW-1185">Reference proteome</keyword>
<evidence type="ECO:0000256" key="7">
    <source>
        <dbReference type="ARBA" id="ARBA00042645"/>
    </source>
</evidence>